<reference evidence="13 14" key="1">
    <citation type="journal article" date="2018" name="Mol. Biol. Evol.">
        <title>Broad Genomic Sampling Reveals a Smut Pathogenic Ancestry of the Fungal Clade Ustilaginomycotina.</title>
        <authorList>
            <person name="Kijpornyongpan T."/>
            <person name="Mondo S.J."/>
            <person name="Barry K."/>
            <person name="Sandor L."/>
            <person name="Lee J."/>
            <person name="Lipzen A."/>
            <person name="Pangilinan J."/>
            <person name="LaButti K."/>
            <person name="Hainaut M."/>
            <person name="Henrissat B."/>
            <person name="Grigoriev I.V."/>
            <person name="Spatafora J.W."/>
            <person name="Aime M.C."/>
        </authorList>
    </citation>
    <scope>NUCLEOTIDE SEQUENCE [LARGE SCALE GENOMIC DNA]</scope>
    <source>
        <strain evidence="13 14">MCA 4186</strain>
    </source>
</reference>
<dbReference type="GO" id="GO:0007032">
    <property type="term" value="P:endosome organization"/>
    <property type="evidence" value="ECO:0007669"/>
    <property type="project" value="TreeGrafter"/>
</dbReference>
<keyword evidence="14" id="KW-1185">Reference proteome</keyword>
<evidence type="ECO:0000313" key="14">
    <source>
        <dbReference type="Proteomes" id="UP000245946"/>
    </source>
</evidence>
<evidence type="ECO:0000256" key="1">
    <source>
        <dbReference type="ARBA" id="ARBA00007070"/>
    </source>
</evidence>
<dbReference type="OrthoDB" id="26184at2759"/>
<keyword evidence="6" id="KW-0653">Protein transport</keyword>
<feature type="region of interest" description="Disordered" evidence="11">
    <location>
        <begin position="425"/>
        <end position="454"/>
    </location>
</feature>
<dbReference type="Proteomes" id="UP000245946">
    <property type="component" value="Unassembled WGS sequence"/>
</dbReference>
<dbReference type="InterPro" id="IPR057308">
    <property type="entry name" value="CHCR_PEP5_VPS11"/>
</dbReference>
<dbReference type="PROSITE" id="PS50089">
    <property type="entry name" value="ZF_RING_2"/>
    <property type="match status" value="1"/>
</dbReference>
<evidence type="ECO:0000256" key="3">
    <source>
        <dbReference type="ARBA" id="ARBA00022723"/>
    </source>
</evidence>
<dbReference type="PANTHER" id="PTHR23323">
    <property type="entry name" value="VACUOLAR PROTEIN SORTING-ASSOCIATED PROTEIN"/>
    <property type="match status" value="1"/>
</dbReference>
<dbReference type="GO" id="GO:0006886">
    <property type="term" value="P:intracellular protein transport"/>
    <property type="evidence" value="ECO:0007669"/>
    <property type="project" value="UniProtKB-UniRule"/>
</dbReference>
<accession>A0A316Z874</accession>
<dbReference type="Pfam" id="PF23356">
    <property type="entry name" value="TPR_PEP5_VPS11"/>
    <property type="match status" value="2"/>
</dbReference>
<sequence>MPVANGGSSAGGSDAAHAAAPAGSSSGAPAYRQLQFYEPARIRDAADLARPPAALRQPNLIAALCRAPVCPPLPPAPVPAAEASGSGAPEAQPNAAPPTAAVLLADISGDVHVLHPATYAPLARWSAYAHGRVTHLSADARGRVVTLGEEDGVRFPVLRIWDLRVLQSGPEWAPRLLCEGKVQHGSRPHPVAALAHTPSLSYLSLALADGSVLLLRSLDAVLQTATTAAPGGAQAPVAPLPKFKVVYQPSSGSSAGGTEPVTALGFSETLPAAAPAEAPRRPREASSRRRPARAAPPSASAAPPTAAIAVQLFIVTLTRTLRYNVLGSGAGSPAAVIDDVGCALGCGAVVPGASAAASELAGKMVVAREEAIYVVGPDGREVCLAYEGPKSSIHLNNTQLVIVSPPMAASAASASATVRNHVNARDRQGHNSPLGVSPAGRPPPLNGAAGRRGSAAPSEVAKVTVFDLDNKLVAYSGTFEGGVRLAWTGENGEVLVLGDDGTLTRLEEKALRAKLDLLFRKSLFLVAVSVARSHAARSAASAPNGEAPPIDALLGDIFRRYGDHLYTKGDFDGAMAQFVKTIGVTQPSYVIRKFLDAQRINNLTTYLQELHARGLANSDHTTLLLNCFTKLKDVASLDRFIKRPMPGSAGGHEHGPHEVDADGETPREELPFDLATAIRVCRQAGYHGHAAYLAKRYHEHDEYMRIQLEDAHDFEDALGYVRSLRAADAELYLQRYGKLLLAELPDATTDLLIELCSGLFSPKPIAVGAGIAAAQERSVAAAYLSYLQVGHYGKPANASAQQEATGGAGTSASTPSMPAHTSERTSLAIEPYHLDGVAESNGAQAPADAYHTPSPRTFFAHFIRHPAHFVRFLETVALARWGQRVDMDTHAASHEPLSAGALAPLAATAGSDDEVERALRELGMEPSDDVFVDEDHKDQCAIWNTLLELYLASARDSNADPDAPAALLLHVEHGLDGAQRGERRERALHLLEQHEQLPYDITQALVLCSMESFTEGLVLLYERMGMYEDVLRFWMDASTAAGARDEASAKVMAALWRYGPSSPQLYPMVLRYLVSSEAILERHHADVAKVLKHIEDEGLMGPLEVVQALGRTGVASVGIVREHLTRAVLQEREEIEADRRLIDSYRGETAKKLAEVAELSDADAPRVFQLTRCSACGGQLDLPSVHFMCKHSYHQRCLGDNEAECPSCARSHGVVREIRRNNEALADRHELFMQEVEEADDGFDAVARMFSKGMFQAGPAQ</sequence>
<dbReference type="AlphaFoldDB" id="A0A316Z874"/>
<dbReference type="GO" id="GO:0006904">
    <property type="term" value="P:vesicle docking involved in exocytosis"/>
    <property type="evidence" value="ECO:0007669"/>
    <property type="project" value="TreeGrafter"/>
</dbReference>
<evidence type="ECO:0000256" key="2">
    <source>
        <dbReference type="ARBA" id="ARBA00022448"/>
    </source>
</evidence>
<gene>
    <name evidence="13" type="ORF">FA09DRAFT_310560</name>
</gene>
<keyword evidence="2" id="KW-0813">Transport</keyword>
<dbReference type="STRING" id="58919.A0A316Z874"/>
<dbReference type="InterPro" id="IPR024763">
    <property type="entry name" value="VPS11_C"/>
</dbReference>
<feature type="domain" description="RING-type" evidence="12">
    <location>
        <begin position="1173"/>
        <end position="1208"/>
    </location>
</feature>
<evidence type="ECO:0000313" key="13">
    <source>
        <dbReference type="EMBL" id="PWN96373.1"/>
    </source>
</evidence>
<evidence type="ECO:0000256" key="4">
    <source>
        <dbReference type="ARBA" id="ARBA00022771"/>
    </source>
</evidence>
<evidence type="ECO:0000256" key="8">
    <source>
        <dbReference type="ARBA" id="ARBA00029433"/>
    </source>
</evidence>
<dbReference type="Pfam" id="PF12451">
    <property type="entry name" value="VPS11_C"/>
    <property type="match status" value="1"/>
</dbReference>
<dbReference type="GeneID" id="37268180"/>
<dbReference type="RefSeq" id="XP_025596652.1">
    <property type="nucleotide sequence ID" value="XM_025740634.1"/>
</dbReference>
<protein>
    <recommendedName>
        <fullName evidence="12">RING-type domain-containing protein</fullName>
    </recommendedName>
</protein>
<evidence type="ECO:0000256" key="5">
    <source>
        <dbReference type="ARBA" id="ARBA00022833"/>
    </source>
</evidence>
<feature type="compositionally biased region" description="Polar residues" evidence="11">
    <location>
        <begin position="798"/>
        <end position="816"/>
    </location>
</feature>
<dbReference type="GO" id="GO:0048284">
    <property type="term" value="P:organelle fusion"/>
    <property type="evidence" value="ECO:0007669"/>
    <property type="project" value="TreeGrafter"/>
</dbReference>
<feature type="region of interest" description="Disordered" evidence="11">
    <location>
        <begin position="1"/>
        <end position="27"/>
    </location>
</feature>
<dbReference type="PANTHER" id="PTHR23323:SF24">
    <property type="entry name" value="VACUOLAR PROTEIN SORTING-ASSOCIATED PROTEIN 11 HOMOLOG"/>
    <property type="match status" value="1"/>
</dbReference>
<dbReference type="EMBL" id="KZ819299">
    <property type="protein sequence ID" value="PWN96373.1"/>
    <property type="molecule type" value="Genomic_DNA"/>
</dbReference>
<dbReference type="GO" id="GO:0007033">
    <property type="term" value="P:vacuole organization"/>
    <property type="evidence" value="ECO:0007669"/>
    <property type="project" value="TreeGrafter"/>
</dbReference>
<feature type="compositionally biased region" description="Basic and acidic residues" evidence="11">
    <location>
        <begin position="278"/>
        <end position="287"/>
    </location>
</feature>
<dbReference type="GO" id="GO:0008270">
    <property type="term" value="F:zinc ion binding"/>
    <property type="evidence" value="ECO:0007669"/>
    <property type="project" value="UniProtKB-KW"/>
</dbReference>
<feature type="repeat" description="CHCR" evidence="10">
    <location>
        <begin position="578"/>
        <end position="749"/>
    </location>
</feature>
<organism evidence="13 14">
    <name type="scientific">Tilletiopsis washingtonensis</name>
    <dbReference type="NCBI Taxonomy" id="58919"/>
    <lineage>
        <taxon>Eukaryota</taxon>
        <taxon>Fungi</taxon>
        <taxon>Dikarya</taxon>
        <taxon>Basidiomycota</taxon>
        <taxon>Ustilaginomycotina</taxon>
        <taxon>Exobasidiomycetes</taxon>
        <taxon>Entylomatales</taxon>
        <taxon>Entylomatales incertae sedis</taxon>
        <taxon>Tilletiopsis</taxon>
    </lineage>
</organism>
<keyword evidence="7" id="KW-0472">Membrane</keyword>
<evidence type="ECO:0000259" key="12">
    <source>
        <dbReference type="PROSITE" id="PS50089"/>
    </source>
</evidence>
<feature type="compositionally biased region" description="Basic and acidic residues" evidence="11">
    <location>
        <begin position="651"/>
        <end position="665"/>
    </location>
</feature>
<keyword evidence="5" id="KW-0862">Zinc</keyword>
<dbReference type="InterPro" id="IPR000547">
    <property type="entry name" value="Clathrin_H-chain/VPS_repeat"/>
</dbReference>
<dbReference type="Pfam" id="PF17122">
    <property type="entry name" value="zf-C3H2C3"/>
    <property type="match status" value="1"/>
</dbReference>
<proteinExistence type="inferred from homology"/>
<dbReference type="GO" id="GO:0030674">
    <property type="term" value="F:protein-macromolecule adaptor activity"/>
    <property type="evidence" value="ECO:0007669"/>
    <property type="project" value="TreeGrafter"/>
</dbReference>
<name>A0A316Z874_9BASI</name>
<evidence type="ECO:0000256" key="11">
    <source>
        <dbReference type="SAM" id="MobiDB-lite"/>
    </source>
</evidence>
<evidence type="ECO:0000256" key="6">
    <source>
        <dbReference type="ARBA" id="ARBA00022927"/>
    </source>
</evidence>
<evidence type="ECO:0000256" key="10">
    <source>
        <dbReference type="PROSITE-ProRule" id="PRU01006"/>
    </source>
</evidence>
<dbReference type="GO" id="GO:0030897">
    <property type="term" value="C:HOPS complex"/>
    <property type="evidence" value="ECO:0007669"/>
    <property type="project" value="TreeGrafter"/>
</dbReference>
<dbReference type="Pfam" id="PF23341">
    <property type="entry name" value="PEP5_VPS11_N"/>
    <property type="match status" value="1"/>
</dbReference>
<dbReference type="InterPro" id="IPR057307">
    <property type="entry name" value="PEP5_VPS11_N"/>
</dbReference>
<comment type="similarity">
    <text evidence="1">Belongs to the VPS11 family.</text>
</comment>
<feature type="region of interest" description="Disordered" evidence="11">
    <location>
        <begin position="645"/>
        <end position="665"/>
    </location>
</feature>
<dbReference type="PROSITE" id="PS50236">
    <property type="entry name" value="CHCR"/>
    <property type="match status" value="1"/>
</dbReference>
<feature type="region of interest" description="Disordered" evidence="11">
    <location>
        <begin position="798"/>
        <end position="822"/>
    </location>
</feature>
<keyword evidence="3" id="KW-0479">Metal-binding</keyword>
<keyword evidence="4 9" id="KW-0863">Zinc-finger</keyword>
<dbReference type="GO" id="GO:0005768">
    <property type="term" value="C:endosome"/>
    <property type="evidence" value="ECO:0007669"/>
    <property type="project" value="TreeGrafter"/>
</dbReference>
<evidence type="ECO:0000256" key="9">
    <source>
        <dbReference type="PROSITE-ProRule" id="PRU00175"/>
    </source>
</evidence>
<dbReference type="CDD" id="cd16688">
    <property type="entry name" value="RING-H2_Vps11"/>
    <property type="match status" value="1"/>
</dbReference>
<evidence type="ECO:0000256" key="7">
    <source>
        <dbReference type="ARBA" id="ARBA00023136"/>
    </source>
</evidence>
<feature type="region of interest" description="Disordered" evidence="11">
    <location>
        <begin position="272"/>
        <end position="301"/>
    </location>
</feature>
<dbReference type="InterPro" id="IPR001841">
    <property type="entry name" value="Znf_RING"/>
</dbReference>
<comment type="subcellular location">
    <subcellularLocation>
        <location evidence="8">Endomembrane system</location>
        <topology evidence="8">Peripheral membrane protein</topology>
        <orientation evidence="8">Cytoplasmic side</orientation>
    </subcellularLocation>
</comment>